<reference evidence="1" key="1">
    <citation type="journal article" date="2014" name="Genome Announc.">
        <title>Draft Genome Sequences of Marine Flavobacterium Nonlabens Strains NR17, NR24, NR27, NR32, NR33, and Ara13.</title>
        <authorList>
            <person name="Nakanishi M."/>
            <person name="Meirelles P."/>
            <person name="Suzuki R."/>
            <person name="Takatani N."/>
            <person name="Mino S."/>
            <person name="Suda W."/>
            <person name="Oshima K."/>
            <person name="Hattori M."/>
            <person name="Ohkuma M."/>
            <person name="Hosokawa M."/>
            <person name="Miyashita K."/>
            <person name="Thompson F.L."/>
            <person name="Niwa A."/>
            <person name="Sawabe T."/>
            <person name="Sawabe T."/>
        </authorList>
    </citation>
    <scope>NUCLEOTIDE SEQUENCE [LARGE SCALE GENOMIC DNA]</scope>
    <source>
        <strain evidence="1">JCM 19294</strain>
    </source>
</reference>
<sequence>MHVSKDKTTLGLQLPTDPRWANLAKFSLQDILTDHAFCEQKAASTIISIIQMHSDKEEIVEALSPVVSEEWGHFRMVLSKLKERGLKLGIQRPDEYVKKLMKGKPKGQGRDQLFLDQLLICALIEARSCERFKQLWQNLNDADLQDFYYTFMVAEAQHYKLFLKLARTYFKEEIVKERWQYWLDYEASFIPHLEVRGDRMH</sequence>
<dbReference type="RefSeq" id="WP_042278529.1">
    <property type="nucleotide sequence ID" value="NZ_BBML01000004.1"/>
</dbReference>
<name>A0A090Q459_9FLAO</name>
<dbReference type="EMBL" id="BBML01000004">
    <property type="protein sequence ID" value="GAK96967.1"/>
    <property type="molecule type" value="Genomic_DNA"/>
</dbReference>
<protein>
    <submittedName>
        <fullName evidence="1">tRNA-(Ms[2]io[6]A)-hydroxylase</fullName>
    </submittedName>
</protein>
<gene>
    <name evidence="1" type="ORF">JCM19294_473</name>
</gene>
<keyword evidence="2" id="KW-1185">Reference proteome</keyword>
<dbReference type="InterPro" id="IPR012347">
    <property type="entry name" value="Ferritin-like"/>
</dbReference>
<dbReference type="Proteomes" id="UP000029221">
    <property type="component" value="Unassembled WGS sequence"/>
</dbReference>
<dbReference type="GO" id="GO:0006400">
    <property type="term" value="P:tRNA modification"/>
    <property type="evidence" value="ECO:0007669"/>
    <property type="project" value="InterPro"/>
</dbReference>
<dbReference type="InterPro" id="IPR009078">
    <property type="entry name" value="Ferritin-like_SF"/>
</dbReference>
<dbReference type="PIRSF" id="PIRSF020736">
    <property type="entry name" value="MiaE"/>
    <property type="match status" value="1"/>
</dbReference>
<organism evidence="1 2">
    <name type="scientific">Nonlabens tegetincola</name>
    <dbReference type="NCBI Taxonomy" id="323273"/>
    <lineage>
        <taxon>Bacteria</taxon>
        <taxon>Pseudomonadati</taxon>
        <taxon>Bacteroidota</taxon>
        <taxon>Flavobacteriia</taxon>
        <taxon>Flavobacteriales</taxon>
        <taxon>Flavobacteriaceae</taxon>
        <taxon>Nonlabens</taxon>
    </lineage>
</organism>
<dbReference type="eggNOG" id="COG4445">
    <property type="taxonomic scope" value="Bacteria"/>
</dbReference>
<accession>A0A090Q459</accession>
<dbReference type="STRING" id="319236.BST91_03720"/>
<evidence type="ECO:0000313" key="2">
    <source>
        <dbReference type="Proteomes" id="UP000029221"/>
    </source>
</evidence>
<comment type="caution">
    <text evidence="1">The sequence shown here is derived from an EMBL/GenBank/DDBJ whole genome shotgun (WGS) entry which is preliminary data.</text>
</comment>
<evidence type="ECO:0000313" key="1">
    <source>
        <dbReference type="EMBL" id="GAK96967.1"/>
    </source>
</evidence>
<dbReference type="OrthoDB" id="9802518at2"/>
<dbReference type="PANTHER" id="PTHR42637">
    <property type="entry name" value="TRNA-(MS[2]IO[6]A)-HYDROXYLASE"/>
    <property type="match status" value="1"/>
</dbReference>
<dbReference type="PANTHER" id="PTHR42637:SF1">
    <property type="entry name" value="TRNA 2-(METHYLSULFANYL)-N(6)-ISOPENTENYLADENOSINE(37) HYDROXYLASE"/>
    <property type="match status" value="1"/>
</dbReference>
<dbReference type="InterPro" id="IPR010386">
    <property type="entry name" value="tRNA-Hydrxlase_MiaE"/>
</dbReference>
<dbReference type="SUPFAM" id="SSF47240">
    <property type="entry name" value="Ferritin-like"/>
    <property type="match status" value="1"/>
</dbReference>
<dbReference type="CDD" id="cd07910">
    <property type="entry name" value="MiaE"/>
    <property type="match status" value="1"/>
</dbReference>
<proteinExistence type="predicted"/>
<dbReference type="AlphaFoldDB" id="A0A090Q459"/>
<dbReference type="Pfam" id="PF06175">
    <property type="entry name" value="MiaE"/>
    <property type="match status" value="1"/>
</dbReference>
<dbReference type="Gene3D" id="1.20.1260.10">
    <property type="match status" value="1"/>
</dbReference>
<dbReference type="GO" id="GO:0045301">
    <property type="term" value="F:tRNA 2-(methylsulfanyl)-N(6)-isopentenyladenosine(37) hydroxylase activity"/>
    <property type="evidence" value="ECO:0007669"/>
    <property type="project" value="InterPro"/>
</dbReference>
<accession>A0A2S7TC77</accession>